<accession>A0A6C0D5W1</accession>
<evidence type="ECO:0000313" key="2">
    <source>
        <dbReference type="EMBL" id="QHT11289.1"/>
    </source>
</evidence>
<feature type="transmembrane region" description="Helical" evidence="1">
    <location>
        <begin position="35"/>
        <end position="53"/>
    </location>
</feature>
<name>A0A6C0D5W1_9ZZZZ</name>
<protein>
    <submittedName>
        <fullName evidence="2">Uncharacterized protein</fullName>
    </submittedName>
</protein>
<proteinExistence type="predicted"/>
<keyword evidence="1" id="KW-0472">Membrane</keyword>
<keyword evidence="1" id="KW-1133">Transmembrane helix</keyword>
<feature type="transmembrane region" description="Helical" evidence="1">
    <location>
        <begin position="7"/>
        <end position="29"/>
    </location>
</feature>
<keyword evidence="1" id="KW-0812">Transmembrane</keyword>
<reference evidence="2" key="1">
    <citation type="journal article" date="2020" name="Nature">
        <title>Giant virus diversity and host interactions through global metagenomics.</title>
        <authorList>
            <person name="Schulz F."/>
            <person name="Roux S."/>
            <person name="Paez-Espino D."/>
            <person name="Jungbluth S."/>
            <person name="Walsh D.A."/>
            <person name="Denef V.J."/>
            <person name="McMahon K.D."/>
            <person name="Konstantinidis K.T."/>
            <person name="Eloe-Fadrosh E.A."/>
            <person name="Kyrpides N.C."/>
            <person name="Woyke T."/>
        </authorList>
    </citation>
    <scope>NUCLEOTIDE SEQUENCE</scope>
    <source>
        <strain evidence="2">GVMAG-M-3300023174-116</strain>
        <strain evidence="3">GVMAG-M-3300023179-63</strain>
    </source>
</reference>
<evidence type="ECO:0000256" key="1">
    <source>
        <dbReference type="SAM" id="Phobius"/>
    </source>
</evidence>
<dbReference type="AlphaFoldDB" id="A0A6C0D5W1"/>
<organism evidence="2">
    <name type="scientific">viral metagenome</name>
    <dbReference type="NCBI Taxonomy" id="1070528"/>
    <lineage>
        <taxon>unclassified sequences</taxon>
        <taxon>metagenomes</taxon>
        <taxon>organismal metagenomes</taxon>
    </lineage>
</organism>
<dbReference type="EMBL" id="MN739534">
    <property type="protein sequence ID" value="QHT11289.1"/>
    <property type="molecule type" value="Genomic_DNA"/>
</dbReference>
<sequence length="67" mass="7771">MGESSKNIVLSLSLMLVLIFSGYLIGKFFSIGLEYYMPFLVWLLALCIFNIFLDKNHVNMYLEEVKT</sequence>
<dbReference type="EMBL" id="MN739869">
    <property type="protein sequence ID" value="QHT75380.1"/>
    <property type="molecule type" value="Genomic_DNA"/>
</dbReference>
<evidence type="ECO:0000313" key="3">
    <source>
        <dbReference type="EMBL" id="QHT75380.1"/>
    </source>
</evidence>